<dbReference type="SMART" id="SM00320">
    <property type="entry name" value="WD40"/>
    <property type="match status" value="5"/>
</dbReference>
<dbReference type="AlphaFoldDB" id="A0A1R2CDP1"/>
<name>A0A1R2CDP1_9CILI</name>
<dbReference type="Pfam" id="PF00400">
    <property type="entry name" value="WD40"/>
    <property type="match status" value="1"/>
</dbReference>
<accession>A0A1R2CDP1</accession>
<dbReference type="PROSITE" id="PS00678">
    <property type="entry name" value="WD_REPEATS_1"/>
    <property type="match status" value="1"/>
</dbReference>
<proteinExistence type="predicted"/>
<dbReference type="PROSITE" id="PS50082">
    <property type="entry name" value="WD_REPEATS_2"/>
    <property type="match status" value="1"/>
</dbReference>
<sequence length="327" mass="36583">MESLHPKSLRLESSAEEKHADTLSIQYNLDDTHFAVGCSDGFVRVFSSNTCHVIRSLNCRMTIETPSVTSIKWRPTHGNTQNVLVATTGDGYISHWHATSGKLLDKFTLENTQILCSDITQTGSRFAVGCNNMSIKIYDELSRSLLTTFNPGRGSRLGHSNRIFAVKWLDENCLVSGGWDNNVILWDLRTGISVGGIFGPHICGESIDYYDQVLYTGSYDSKDQLALWDLRNFTMIRSESFIRDEKPCKIYTLQIQKSFDRSGLAIGCTGNSQLLYVDRTNLRTIGEITDSPGIFCLDFCQGIEKFAAVTTEHLVNVYTIDTISVEN</sequence>
<dbReference type="OrthoDB" id="10251741at2759"/>
<dbReference type="InterPro" id="IPR019775">
    <property type="entry name" value="WD40_repeat_CS"/>
</dbReference>
<dbReference type="SUPFAM" id="SSF50978">
    <property type="entry name" value="WD40 repeat-like"/>
    <property type="match status" value="1"/>
</dbReference>
<dbReference type="PANTHER" id="PTHR47822">
    <property type="entry name" value="CARBOHYDRATE BINDING DOMAIN CONTAINING PROTEIN"/>
    <property type="match status" value="1"/>
</dbReference>
<gene>
    <name evidence="5" type="ORF">SteCoe_11208</name>
</gene>
<dbReference type="Gene3D" id="2.130.10.10">
    <property type="entry name" value="YVTN repeat-like/Quinoprotein amine dehydrogenase"/>
    <property type="match status" value="1"/>
</dbReference>
<dbReference type="Pfam" id="PF12894">
    <property type="entry name" value="ANAPC4_WD40"/>
    <property type="match status" value="1"/>
</dbReference>
<organism evidence="5 6">
    <name type="scientific">Stentor coeruleus</name>
    <dbReference type="NCBI Taxonomy" id="5963"/>
    <lineage>
        <taxon>Eukaryota</taxon>
        <taxon>Sar</taxon>
        <taxon>Alveolata</taxon>
        <taxon>Ciliophora</taxon>
        <taxon>Postciliodesmatophora</taxon>
        <taxon>Heterotrichea</taxon>
        <taxon>Heterotrichida</taxon>
        <taxon>Stentoridae</taxon>
        <taxon>Stentor</taxon>
    </lineage>
</organism>
<keyword evidence="6" id="KW-1185">Reference proteome</keyword>
<evidence type="ECO:0000256" key="2">
    <source>
        <dbReference type="ARBA" id="ARBA00022737"/>
    </source>
</evidence>
<feature type="repeat" description="WD" evidence="3">
    <location>
        <begin position="156"/>
        <end position="191"/>
    </location>
</feature>
<dbReference type="InterPro" id="IPR001680">
    <property type="entry name" value="WD40_rpt"/>
</dbReference>
<evidence type="ECO:0000256" key="3">
    <source>
        <dbReference type="PROSITE-ProRule" id="PRU00221"/>
    </source>
</evidence>
<dbReference type="Proteomes" id="UP000187209">
    <property type="component" value="Unassembled WGS sequence"/>
</dbReference>
<protein>
    <recommendedName>
        <fullName evidence="4">Anaphase-promoting complex subunit 4-like WD40 domain-containing protein</fullName>
    </recommendedName>
</protein>
<dbReference type="InterPro" id="IPR024977">
    <property type="entry name" value="Apc4-like_WD40_dom"/>
</dbReference>
<dbReference type="PROSITE" id="PS50294">
    <property type="entry name" value="WD_REPEATS_REGION"/>
    <property type="match status" value="1"/>
</dbReference>
<evidence type="ECO:0000256" key="1">
    <source>
        <dbReference type="ARBA" id="ARBA00022574"/>
    </source>
</evidence>
<dbReference type="InterPro" id="IPR036322">
    <property type="entry name" value="WD40_repeat_dom_sf"/>
</dbReference>
<reference evidence="5 6" key="1">
    <citation type="submission" date="2016-11" db="EMBL/GenBank/DDBJ databases">
        <title>The macronuclear genome of Stentor coeruleus: a giant cell with tiny introns.</title>
        <authorList>
            <person name="Slabodnick M."/>
            <person name="Ruby J.G."/>
            <person name="Reiff S.B."/>
            <person name="Swart E.C."/>
            <person name="Gosai S."/>
            <person name="Prabakaran S."/>
            <person name="Witkowska E."/>
            <person name="Larue G.E."/>
            <person name="Fisher S."/>
            <person name="Freeman R.M."/>
            <person name="Gunawardena J."/>
            <person name="Chu W."/>
            <person name="Stover N.A."/>
            <person name="Gregory B.D."/>
            <person name="Nowacki M."/>
            <person name="Derisi J."/>
            <person name="Roy S.W."/>
            <person name="Marshall W.F."/>
            <person name="Sood P."/>
        </authorList>
    </citation>
    <scope>NUCLEOTIDE SEQUENCE [LARGE SCALE GENOMIC DNA]</scope>
    <source>
        <strain evidence="5">WM001</strain>
    </source>
</reference>
<evidence type="ECO:0000313" key="5">
    <source>
        <dbReference type="EMBL" id="OMJ87134.1"/>
    </source>
</evidence>
<keyword evidence="2" id="KW-0677">Repeat</keyword>
<dbReference type="EMBL" id="MPUH01000185">
    <property type="protein sequence ID" value="OMJ87134.1"/>
    <property type="molecule type" value="Genomic_DNA"/>
</dbReference>
<dbReference type="PANTHER" id="PTHR47822:SF2">
    <property type="entry name" value="F-BOX AND WD-40 DOMAIN PROTEIN 7"/>
    <property type="match status" value="1"/>
</dbReference>
<feature type="domain" description="Anaphase-promoting complex subunit 4-like WD40" evidence="4">
    <location>
        <begin position="16"/>
        <end position="74"/>
    </location>
</feature>
<evidence type="ECO:0000259" key="4">
    <source>
        <dbReference type="Pfam" id="PF12894"/>
    </source>
</evidence>
<comment type="caution">
    <text evidence="5">The sequence shown here is derived from an EMBL/GenBank/DDBJ whole genome shotgun (WGS) entry which is preliminary data.</text>
</comment>
<evidence type="ECO:0000313" key="6">
    <source>
        <dbReference type="Proteomes" id="UP000187209"/>
    </source>
</evidence>
<dbReference type="InterPro" id="IPR015943">
    <property type="entry name" value="WD40/YVTN_repeat-like_dom_sf"/>
</dbReference>
<keyword evidence="1 3" id="KW-0853">WD repeat</keyword>